<dbReference type="OrthoDB" id="10250130at2759"/>
<organism evidence="4 5">
    <name type="scientific">Thyridium curvatum</name>
    <dbReference type="NCBI Taxonomy" id="1093900"/>
    <lineage>
        <taxon>Eukaryota</taxon>
        <taxon>Fungi</taxon>
        <taxon>Dikarya</taxon>
        <taxon>Ascomycota</taxon>
        <taxon>Pezizomycotina</taxon>
        <taxon>Sordariomycetes</taxon>
        <taxon>Sordariomycetidae</taxon>
        <taxon>Thyridiales</taxon>
        <taxon>Thyridiaceae</taxon>
        <taxon>Thyridium</taxon>
    </lineage>
</organism>
<dbReference type="AlphaFoldDB" id="A0A507ALT7"/>
<evidence type="ECO:0000313" key="3">
    <source>
        <dbReference type="EMBL" id="TPX07461.1"/>
    </source>
</evidence>
<dbReference type="InParanoid" id="A0A507ALT7"/>
<keyword evidence="1" id="KW-0677">Repeat</keyword>
<dbReference type="Gene3D" id="2.120.10.80">
    <property type="entry name" value="Kelch-type beta propeller"/>
    <property type="match status" value="1"/>
</dbReference>
<dbReference type="InterPro" id="IPR015915">
    <property type="entry name" value="Kelch-typ_b-propeller"/>
</dbReference>
<dbReference type="PANTHER" id="PTHR47435">
    <property type="entry name" value="KELCH REPEAT PROTEIN (AFU_ORTHOLOGUE AFUA_5G12780)"/>
    <property type="match status" value="1"/>
</dbReference>
<comment type="caution">
    <text evidence="4">The sequence shown here is derived from an EMBL/GenBank/DDBJ whole genome shotgun (WGS) entry which is preliminary data.</text>
</comment>
<proteinExistence type="predicted"/>
<dbReference type="Proteomes" id="UP000319257">
    <property type="component" value="Unassembled WGS sequence"/>
</dbReference>
<reference evidence="4 5" key="1">
    <citation type="submission" date="2019-06" db="EMBL/GenBank/DDBJ databases">
        <title>Draft genome sequence of the filamentous fungus Phialemoniopsis curvata isolated from diesel fuel.</title>
        <authorList>
            <person name="Varaljay V.A."/>
            <person name="Lyon W.J."/>
            <person name="Crouch A.L."/>
            <person name="Drake C.E."/>
            <person name="Hollomon J.M."/>
            <person name="Nadeau L.J."/>
            <person name="Nunn H.S."/>
            <person name="Stevenson B.S."/>
            <person name="Bojanowski C.L."/>
            <person name="Crookes-Goodson W.J."/>
        </authorList>
    </citation>
    <scope>NUCLEOTIDE SEQUENCE [LARGE SCALE GENOMIC DNA]</scope>
    <source>
        <strain evidence="4 5">D216</strain>
    </source>
</reference>
<gene>
    <name evidence="3" type="ORF">E0L32_002064</name>
    <name evidence="4" type="ORF">E0L32_002069</name>
</gene>
<evidence type="ECO:0000313" key="5">
    <source>
        <dbReference type="Proteomes" id="UP000319257"/>
    </source>
</evidence>
<dbReference type="PANTHER" id="PTHR47435:SF10">
    <property type="entry name" value="TIP ELONGATION ABERRANT PROTEIN 3"/>
    <property type="match status" value="1"/>
</dbReference>
<dbReference type="Pfam" id="PF24681">
    <property type="entry name" value="Kelch_KLHDC2_KLHL20_DRC7"/>
    <property type="match status" value="1"/>
</dbReference>
<accession>A0A507ALT7</accession>
<dbReference type="EMBL" id="SKBQ01000008">
    <property type="protein sequence ID" value="TPX07466.1"/>
    <property type="molecule type" value="Genomic_DNA"/>
</dbReference>
<evidence type="ECO:0000313" key="4">
    <source>
        <dbReference type="EMBL" id="TPX07466.1"/>
    </source>
</evidence>
<keyword evidence="2" id="KW-0408">Iron</keyword>
<dbReference type="GeneID" id="41969511"/>
<dbReference type="RefSeq" id="XP_030989172.1">
    <property type="nucleotide sequence ID" value="XM_031136213.1"/>
</dbReference>
<keyword evidence="5" id="KW-1185">Reference proteome</keyword>
<sequence>MAEAVAGAVVAEQIVSTGVEVGAAAAVARPTQPLKATLQKIATIAAQDTSLALARSHHTLTVIGKRAHLLGGKNPDGQLCAADVHSLSLSPEDPGPPYACYPSLPAEDGSAGETLAPSPRWGHAAARRDRFLVVHGGANAGGRSIAEDACLWLWDTETYGWTQIKPSSKDGPQAVHGHYIFVDERADVLYLHGGTNASGATWKFDFKASSWSILPPSPEQPAAAAFVDGVLYSIGMETGVHGYVHFMRIEEADKEAPWTNIYFPINPIAPGPTARPGGVLLPMGTGFGRKYLVYLPGRHKDATTQVPAAEAAREPAHSDIWTLQIFPEPYSAANLKDVVRDNLPGSFDSGLFDWAEVEVVPAEEETACQGKAHPGPRGFFGADAFPAETSAVLWGGLNEKGETESDGWVLRFK</sequence>
<dbReference type="EMBL" id="SKBQ01000008">
    <property type="protein sequence ID" value="TPX07461.1"/>
    <property type="molecule type" value="Genomic_DNA"/>
</dbReference>
<evidence type="ECO:0000256" key="1">
    <source>
        <dbReference type="ARBA" id="ARBA00022737"/>
    </source>
</evidence>
<dbReference type="STRING" id="1093900.A0A507ALT7"/>
<dbReference type="GO" id="GO:0019760">
    <property type="term" value="P:glucosinolate metabolic process"/>
    <property type="evidence" value="ECO:0007669"/>
    <property type="project" value="UniProtKB-ARBA"/>
</dbReference>
<name>A0A507ALT7_9PEZI</name>
<protein>
    <submittedName>
        <fullName evidence="4">Uncharacterized protein</fullName>
    </submittedName>
</protein>
<evidence type="ECO:0000256" key="2">
    <source>
        <dbReference type="ARBA" id="ARBA00023004"/>
    </source>
</evidence>
<dbReference type="SUPFAM" id="SSF117281">
    <property type="entry name" value="Kelch motif"/>
    <property type="match status" value="1"/>
</dbReference>